<name>A0A067MZZ9_BOTB1</name>
<reference evidence="2" key="1">
    <citation type="journal article" date="2014" name="Proc. Natl. Acad. Sci. U.S.A.">
        <title>Extensive sampling of basidiomycete genomes demonstrates inadequacy of the white-rot/brown-rot paradigm for wood decay fungi.</title>
        <authorList>
            <person name="Riley R."/>
            <person name="Salamov A.A."/>
            <person name="Brown D.W."/>
            <person name="Nagy L.G."/>
            <person name="Floudas D."/>
            <person name="Held B.W."/>
            <person name="Levasseur A."/>
            <person name="Lombard V."/>
            <person name="Morin E."/>
            <person name="Otillar R."/>
            <person name="Lindquist E.A."/>
            <person name="Sun H."/>
            <person name="LaButti K.M."/>
            <person name="Schmutz J."/>
            <person name="Jabbour D."/>
            <person name="Luo H."/>
            <person name="Baker S.E."/>
            <person name="Pisabarro A.G."/>
            <person name="Walton J.D."/>
            <person name="Blanchette R.A."/>
            <person name="Henrissat B."/>
            <person name="Martin F."/>
            <person name="Cullen D."/>
            <person name="Hibbett D.S."/>
            <person name="Grigoriev I.V."/>
        </authorList>
    </citation>
    <scope>NUCLEOTIDE SEQUENCE [LARGE SCALE GENOMIC DNA]</scope>
    <source>
        <strain evidence="2">FD-172 SS1</strain>
    </source>
</reference>
<evidence type="ECO:0000313" key="1">
    <source>
        <dbReference type="EMBL" id="KDQ21194.1"/>
    </source>
</evidence>
<dbReference type="OrthoDB" id="5541797at2759"/>
<evidence type="ECO:0000313" key="2">
    <source>
        <dbReference type="Proteomes" id="UP000027195"/>
    </source>
</evidence>
<sequence length="226" mass="25418">MLRSLLQPSAFRRTLIRPPALSVRCLSVDAAETQKLGGEKDKGYKKPGFVNRNTWAVLDGVPKTCLPADIWRAIERAGVGDVVDVKLEYHNYSRNHRAWLQFSSPETQRAAVAQSLHKISISSLPITHFSSRDPTYQIFQNGSYNPGRDVLLRWSHKMTIGDVEQHIYECGFNSKAYTVRPVKANGFACFIVRLDSVSEAYRLTRQINLPKGKSGLIPGVRAQILH</sequence>
<proteinExistence type="predicted"/>
<gene>
    <name evidence="1" type="ORF">BOTBODRAFT_182602</name>
</gene>
<dbReference type="AlphaFoldDB" id="A0A067MZZ9"/>
<keyword evidence="2" id="KW-1185">Reference proteome</keyword>
<dbReference type="EMBL" id="KL198016">
    <property type="protein sequence ID" value="KDQ21194.1"/>
    <property type="molecule type" value="Genomic_DNA"/>
</dbReference>
<dbReference type="HOGENOM" id="CLU_1224575_0_0_1"/>
<dbReference type="InParanoid" id="A0A067MZZ9"/>
<organism evidence="1 2">
    <name type="scientific">Botryobasidium botryosum (strain FD-172 SS1)</name>
    <dbReference type="NCBI Taxonomy" id="930990"/>
    <lineage>
        <taxon>Eukaryota</taxon>
        <taxon>Fungi</taxon>
        <taxon>Dikarya</taxon>
        <taxon>Basidiomycota</taxon>
        <taxon>Agaricomycotina</taxon>
        <taxon>Agaricomycetes</taxon>
        <taxon>Cantharellales</taxon>
        <taxon>Botryobasidiaceae</taxon>
        <taxon>Botryobasidium</taxon>
    </lineage>
</organism>
<accession>A0A067MZZ9</accession>
<dbReference type="Proteomes" id="UP000027195">
    <property type="component" value="Unassembled WGS sequence"/>
</dbReference>
<protein>
    <submittedName>
        <fullName evidence="1">Uncharacterized protein</fullName>
    </submittedName>
</protein>